<organism evidence="2 3">
    <name type="scientific">Rhizobium oryzicola</name>
    <dbReference type="NCBI Taxonomy" id="1232668"/>
    <lineage>
        <taxon>Bacteria</taxon>
        <taxon>Pseudomonadati</taxon>
        <taxon>Pseudomonadota</taxon>
        <taxon>Alphaproteobacteria</taxon>
        <taxon>Hyphomicrobiales</taxon>
        <taxon>Rhizobiaceae</taxon>
        <taxon>Rhizobium/Agrobacterium group</taxon>
        <taxon>Rhizobium</taxon>
    </lineage>
</organism>
<sequence length="136" mass="13860">MGPLGHGAAAKLVNNMMLMGFWQTLKEALTLGRAAGLSAETMLDLLEGSPAASPAFKSRLPVIRGESDDVGFALSGVVKDARVITGLAEQLGVSLPAITASLASFVEADALGFGDADLATMVRLAAEGQSKEGDDA</sequence>
<evidence type="ECO:0000259" key="1">
    <source>
        <dbReference type="Pfam" id="PF14833"/>
    </source>
</evidence>
<keyword evidence="3" id="KW-1185">Reference proteome</keyword>
<gene>
    <name evidence="2" type="ORF">Q2T52_01015</name>
</gene>
<name>A0ABT8SQA7_9HYPH</name>
<evidence type="ECO:0000313" key="3">
    <source>
        <dbReference type="Proteomes" id="UP001169006"/>
    </source>
</evidence>
<dbReference type="PANTHER" id="PTHR43580:SF2">
    <property type="entry name" value="CYTOKINE-LIKE NUCLEAR FACTOR N-PAC"/>
    <property type="match status" value="1"/>
</dbReference>
<dbReference type="InterPro" id="IPR013328">
    <property type="entry name" value="6PGD_dom2"/>
</dbReference>
<dbReference type="RefSeq" id="WP_302075990.1">
    <property type="nucleotide sequence ID" value="NZ_JAUKWQ010000001.1"/>
</dbReference>
<dbReference type="InterPro" id="IPR008927">
    <property type="entry name" value="6-PGluconate_DH-like_C_sf"/>
</dbReference>
<dbReference type="Proteomes" id="UP001169006">
    <property type="component" value="Unassembled WGS sequence"/>
</dbReference>
<dbReference type="InterPro" id="IPR051265">
    <property type="entry name" value="HIBADH-related_NP60_sf"/>
</dbReference>
<reference evidence="2" key="1">
    <citation type="journal article" date="2015" name="Int. J. Syst. Evol. Microbiol.">
        <title>Rhizobium oryzicola sp. nov., potential plant-growth-promoting endophytic bacteria isolated from rice roots.</title>
        <authorList>
            <person name="Zhang X.X."/>
            <person name="Gao J.S."/>
            <person name="Cao Y.H."/>
            <person name="Sheirdil R.A."/>
            <person name="Wang X.C."/>
            <person name="Zhang L."/>
        </authorList>
    </citation>
    <scope>NUCLEOTIDE SEQUENCE</scope>
    <source>
        <strain evidence="2">05753</strain>
    </source>
</reference>
<accession>A0ABT8SQA7</accession>
<reference evidence="2" key="2">
    <citation type="submission" date="2023-07" db="EMBL/GenBank/DDBJ databases">
        <authorList>
            <person name="Sun H."/>
        </authorList>
    </citation>
    <scope>NUCLEOTIDE SEQUENCE</scope>
    <source>
        <strain evidence="2">05753</strain>
    </source>
</reference>
<dbReference type="InterPro" id="IPR029154">
    <property type="entry name" value="HIBADH-like_NADP-bd"/>
</dbReference>
<dbReference type="Pfam" id="PF14833">
    <property type="entry name" value="NAD_binding_11"/>
    <property type="match status" value="1"/>
</dbReference>
<evidence type="ECO:0000313" key="2">
    <source>
        <dbReference type="EMBL" id="MDO1580665.1"/>
    </source>
</evidence>
<dbReference type="SUPFAM" id="SSF48179">
    <property type="entry name" value="6-phosphogluconate dehydrogenase C-terminal domain-like"/>
    <property type="match status" value="1"/>
</dbReference>
<dbReference type="EMBL" id="JAUKWQ010000001">
    <property type="protein sequence ID" value="MDO1580665.1"/>
    <property type="molecule type" value="Genomic_DNA"/>
</dbReference>
<protein>
    <submittedName>
        <fullName evidence="2">NAD-binding protein</fullName>
    </submittedName>
</protein>
<proteinExistence type="predicted"/>
<comment type="caution">
    <text evidence="2">The sequence shown here is derived from an EMBL/GenBank/DDBJ whole genome shotgun (WGS) entry which is preliminary data.</text>
</comment>
<dbReference type="PANTHER" id="PTHR43580">
    <property type="entry name" value="OXIDOREDUCTASE GLYR1-RELATED"/>
    <property type="match status" value="1"/>
</dbReference>
<dbReference type="Gene3D" id="1.10.1040.10">
    <property type="entry name" value="N-(1-d-carboxylethyl)-l-norvaline Dehydrogenase, domain 2"/>
    <property type="match status" value="1"/>
</dbReference>
<feature type="domain" description="3-hydroxyisobutyrate dehydrogenase-like NAD-binding" evidence="1">
    <location>
        <begin position="5"/>
        <end position="124"/>
    </location>
</feature>